<reference evidence="1" key="1">
    <citation type="journal article" date="2021" name="ISME J.">
        <title>Fine-scale metabolic discontinuity in a stratified prokaryote microbiome of a Red Sea deep halocline.</title>
        <authorList>
            <person name="Michoud G."/>
            <person name="Ngugi D.K."/>
            <person name="Barozzi A."/>
            <person name="Merlino G."/>
            <person name="Calleja M.L."/>
            <person name="Delgado-Huertas A."/>
            <person name="Moran X.A.G."/>
            <person name="Daffonchio D."/>
        </authorList>
    </citation>
    <scope>NUCLEOTIDE SEQUENCE</scope>
    <source>
        <strain evidence="1">SuakinDeep_MAG55_1</strain>
    </source>
</reference>
<dbReference type="AlphaFoldDB" id="A0A941W205"/>
<accession>A0A941W205</accession>
<evidence type="ECO:0000313" key="1">
    <source>
        <dbReference type="EMBL" id="MBS1258132.1"/>
    </source>
</evidence>
<dbReference type="Proteomes" id="UP000722750">
    <property type="component" value="Unassembled WGS sequence"/>
</dbReference>
<sequence length="92" mass="11101">MNSCQKRYHSIYLQQKEKFDSKVIEWIDTKEEIIITTPNTNPFLKHEFSKIKIRRYKTGKLRILYAISTESPNYFSLFDNNAALTRLFFKFI</sequence>
<organism evidence="1 2">
    <name type="scientific">Candidatus Scalindua arabica</name>
    <dbReference type="NCBI Taxonomy" id="1127984"/>
    <lineage>
        <taxon>Bacteria</taxon>
        <taxon>Pseudomonadati</taxon>
        <taxon>Planctomycetota</taxon>
        <taxon>Candidatus Brocadiia</taxon>
        <taxon>Candidatus Brocadiales</taxon>
        <taxon>Candidatus Scalinduaceae</taxon>
        <taxon>Candidatus Scalindua</taxon>
    </lineage>
</organism>
<protein>
    <submittedName>
        <fullName evidence="1">Uncharacterized protein</fullName>
    </submittedName>
</protein>
<gene>
    <name evidence="1" type="ORF">MAG551_01185</name>
</gene>
<name>A0A941W205_9BACT</name>
<comment type="caution">
    <text evidence="1">The sequence shown here is derived from an EMBL/GenBank/DDBJ whole genome shotgun (WGS) entry which is preliminary data.</text>
</comment>
<dbReference type="EMBL" id="JAANXD010000049">
    <property type="protein sequence ID" value="MBS1258132.1"/>
    <property type="molecule type" value="Genomic_DNA"/>
</dbReference>
<proteinExistence type="predicted"/>
<evidence type="ECO:0000313" key="2">
    <source>
        <dbReference type="Proteomes" id="UP000722750"/>
    </source>
</evidence>